<comment type="caution">
    <text evidence="4">The sequence shown here is derived from an EMBL/GenBank/DDBJ whole genome shotgun (WGS) entry which is preliminary data.</text>
</comment>
<dbReference type="EMBL" id="JAHXCP010000001">
    <property type="protein sequence ID" value="MBW4753735.1"/>
    <property type="molecule type" value="Genomic_DNA"/>
</dbReference>
<feature type="compositionally biased region" description="Basic and acidic residues" evidence="2">
    <location>
        <begin position="2475"/>
        <end position="2494"/>
    </location>
</feature>
<feature type="region of interest" description="Disordered" evidence="2">
    <location>
        <begin position="1762"/>
        <end position="1830"/>
    </location>
</feature>
<organism evidence="4 5">
    <name type="scientific">Prevotella melaninogenica</name>
    <dbReference type="NCBI Taxonomy" id="28132"/>
    <lineage>
        <taxon>Bacteria</taxon>
        <taxon>Pseudomonadati</taxon>
        <taxon>Bacteroidota</taxon>
        <taxon>Bacteroidia</taxon>
        <taxon>Bacteroidales</taxon>
        <taxon>Prevotellaceae</taxon>
        <taxon>Prevotella</taxon>
    </lineage>
</organism>
<feature type="compositionally biased region" description="Basic and acidic residues" evidence="2">
    <location>
        <begin position="1999"/>
        <end position="2008"/>
    </location>
</feature>
<evidence type="ECO:0000256" key="1">
    <source>
        <dbReference type="SAM" id="Coils"/>
    </source>
</evidence>
<dbReference type="InterPro" id="IPR001650">
    <property type="entry name" value="Helicase_C-like"/>
</dbReference>
<dbReference type="Pfam" id="PF18857">
    <property type="entry name" value="LPD38"/>
    <property type="match status" value="1"/>
</dbReference>
<dbReference type="PROSITE" id="PS51194">
    <property type="entry name" value="HELICASE_CTER"/>
    <property type="match status" value="1"/>
</dbReference>
<gene>
    <name evidence="4" type="ORF">KZO77_01600</name>
</gene>
<dbReference type="Proteomes" id="UP000812077">
    <property type="component" value="Unassembled WGS sequence"/>
</dbReference>
<sequence>MPNKVTYTITTADGKEHQVSKENVDKYGIQSYADAYKGATIRMRDAQKGDYDIPLQHFDNARKQGLHAFSLEHTPVQKQAAPKPTPTSTAKPTPSPSVHPRQSTPQVSKPLLSDSFGKGTGTDFLKPKPVGYNLSEEHRNEVLGEQAKRSATPSNPHVQRAVQLGNEAKAKRVEREQRRFGKPTVVKAFDDAVHGDKKAAKELGMPQVMQQKKDEIDYMQATGKELRNPVDAGLTYDENGDVVHSMFAPTVARDEYGNIVTSEAGEPLVGISSDEARAKAYGDSVQTGIEAQREKDKVDNLYKDAVGSVNDAFDEDYKKKEAFRKEHPFLGAVSDALEGFSNRGNALQYTPEGAKPGLAALGMLSKAAIAKNNADRYGDAGTLSRLYGGIMAGLTDVDTYDFGITDTFNAANLYRAAKNYEEGKATAKDKMLLDAAAIANNVQSEASDKLGGAFGAGQNLVGTIGFMAQMATNPASGIGKETAASVAKTVAKRALQKFGKGAIAKAVTGLAKGAARVGMDAVEAGVVTGMYSPTKIVGDYLNRKTGDVQSDGKGGYIFQNKEYSDVKALAKAINGQYAENISEMWGEYLPGVGKVNAAIGRGARKIGLGKVVDAFEHMSSSNWAKTWKNFQERTKWNGMAGEYFEEVTNNLYNAVTNGDMTLDTDPHTGVFNPKINLDTFYSVALMSGIMSGVNTAGYGRERYKAPHEQRKADAQARSVFGERWNEYKNAIDNADEKQIGSVMEKIGSDKSLSSAQKIAALQYQYRTAVVHGVNAQDTKNKLEGQFNAMDEAYSMGYNLQDEKELNNTAILYDEAKKQATKATGWGEDTLESMIGEDGGASTLAYMKHSNEFNDGQLQAFTDYANARAAYNGMIQRVKDDIDTKVHESELVVDQRTNLDTGAIHPATMKVDDRQVYIVNGNVVMLPDGSGVDHEHSDDFVVLRDAETGELETADPSAIFKVDAPINVQEEKEAAADNIRQTFAQQQADKIDGKLEFKQGDTYSIIDKEDGAQHSLSIIGDAIDEKTGQVNPEMVLVDIDGAQQPILLPKEQVQQQVDEARRAAVAATQVVENTPTTNTNNTYSINDEVTLSDENGNTIRGSITAPENEDGKFEVYTEQPINGKKVNLFSAEELDAITKAPETVAENATVQQPQQQEETEESVEKETPKQQPTALERIPKDESGQPLYEQTEPETAWDAIVEQTEGDTSMAQAVADDMVSDLEAGVKKAEKTKTKSGGSIAEKIAAEKERAAVIEQAKATLAHWRKIAAVNRMREAAIQAEEQRKADEVARVRKEQEEKERVEQEEAERIKREALNGVPDFVEDKAIDARARGYRRVNGDKVDRQEPINATKGKEVQVKFDDDNIPTGHVAIIEANQLQPSHKNGQRNPQHFIDEAQPKERKDDASVGAARKIAANIRPEEITSSVTAYTGAPTVNSRGEVIQGNNRSAALREMWDNHQEQGDKYKKYLIDNAESFGLRAEDIAAMDKPVLVNMLDVNDDEAISLGQFVASDTESGGTERIKPKNVVKKLGDKMKNFANILLRANDENISFAELVDSNGVNALKWLNANGVISPTQYKSAFDSRGNITAEAKNDIKGIMYQSIFEGGNTQLEEMFNTLPAKAQKAILATAYRDYDSPQSERMIGDIQDSIMAYYALSHDSMFMNAKNHKDARIAVEAWRRQLAFDDVTGESYLPAEKYSNFALLLATMYKGDNQSLIQGTFNKMYDLIQGTQEETLFEQPDNTPRSLAQAIKETLNIEYNGQQGSNVLAGDNSASQEGRTGSNGDTTPRGRSENIDGAEANQGGTEGDTGRSGSGQSSGGSQEEVAAENSHLTKKEAADFIAQMELGADVAQEIPLTIENWDKEFGEDGIVSTPIGDVKMGENQFAKLMRAGRNGKLGMLKPTLEYPDAIVEENSKAKEGTHTERPSSFIFIKSFKKSDGTRYYYFTSITVSVDGKEVVVSNQEKSRNRILRLLMEGSVIWRTPKDATASSAEKQGLDYVHPDKAEGETKGSVITPQNTPSVGKDKQSSATKQEIVDNYLEKPASSEDLFAKAERVAEEDKAKRTHKKEEAKVDTNPTEAQKEAGNYKKGHIKVDGFNVTIEQPKGSVRRGKDANGKEWETEMHNSYGYIRGTESVDGDHIDIFLSDNPTKGNVFVVDQVNKDGSFDEHKVMYGFSDMESARKAYLSNYEEGWQGLGNITEVSKEEFKKWIDSSKRKTKPFAEYTSVKTEGDVNVQHPIEDKGGKRLVSNERYEELKKRMRSKLGQLNLGVDPEMLAIGAEMAVYHIENGARAFGAYAKEMISDLGDAIRPYLKAFYNGARDLPEMTELSSEMTPYDEVSRFDVATIGNEGEQLTPSAIETAEQINNEAIVEFNAKQEQNNTNELEDVDNDVYSITKQHNNKKDVDIWVVRGKERTDKDVYTQRKQVAKEHNGYYSSFRGVNGFVFNSAEEAHAFADAIFNTQSEENRAQNSEEDIVSKEKTTDHKEVDNDKDETANDTPTSNGLEGRFISAEDIEGIFGKTFVNDETGAEIKVGHFISPYKIAVKINGQVSIEEWRHLAKTLNKEGWQEKIVPDLHGFNIGDKVMYKGKEATLYDIDKADNNRPILDTGLAPIMYEVANWEEISPVAKSNKEIIEKEEKVSTEKEKPTKKNNSKNNSVSLNRESVVGDLFGDLFGNNNLDNEDNQRTRRENRKSDDGVSQRESSERRTVDNRQLDRDIEERRSERQGDKRVQSRNAEERSSTGRPSGRLSRLNVSNNHAERGVDYAPTSVDARIEANIKAIELANELVESGEKATLEQMSVLRRFSGWGGLGKAFNQASYSWSKDSIPARLQTLLGAEGYEQAVMSANSAYYTPAYVIDTLWDIAKQLGFKGGNILEGSAGIGNILGLMPMDISDSSRIQAVEIDGTSGNILSLLYPEANVNIQGFEQTRVPNGSVDLAITNVPFVTGLRVNDTTGDSDLSKKFHNIHDFCIAKNVRKLREGGIGIFISSNGTLDSSQKLRDWLVSDGNADVVGAFRLNNKTFGGTGVTSDIIVIRKRVNGQVSPNAIDVSTVTGERSVEFDTGETKRVKGVEVPVVKHLSMDYNKYFIEHPEMMAGKMEFAFEHGDKYRATSKGLYPTNDKAQDKLLADFVQSFTNMKDEAASTKQDVEPINVYEELGNDVKEGSMLVNKDGQLCVAQLGQAVPLNLNTNKVKGHTKEECFKAYTEIKQALNDVLKYQTENEGNEGLQPLLDKLNKAYDSFVDTYGRLNKNTSIAFLRNDVDYPNVFSLEKYEEKADKNGNRVESFHKTDIFKKRVVEKSVEPQPKNVKDGIVVSVYKFGKIDIPYISNQLGKTEEDVKREIIASGLGFENPVSKQVEVSYQYLSGNVREKLKQAEENNEDGEYNTNIKALKEVVPNSIPAHLIEFNLGSSWIAPELYEEYVKDKTDVDVKFTAAGGTWFMKEPHWTDNEKNRSFGVHSDLLGKHVMGHELIEAAIQNKTITVSTTRKHYDGTSETITDKEATQACSSRIDEIRQEFKDWARNKMQSNPEMSDKMEQVYNDLFNNYVPIDIPSEYIPEHFGGATHNITLRPHQAKAVVRGTMQPLMLAHEVGTGKTFTLISTAMEMRRLGTARKPMIVVQNATVGQFVASAKELYPNAKILTLEDSDRNAEGRKNFYAKIRYNDWDMIVVPQSTFEFIPDSEERQMTFIQDKIEEKLTVLAKMKDADKSGRNLITRQAEKEVEQLKEELADLTTTLSEKRTAKEEKKRAVTKQNTEVKAREMLERRTDETENFDDMGIDALLIDEAHEYKHLGFATAMQRGVKGVDPSYSKKSQGVFLKTQAVLQKSHGRNVIFATGTPISNTAAEIWTFMRYLMPSETMKEYGIYYFDDFVRNFGNIQQMLEFTTSGKFKENNRFAGYIDLPELVRIWSSVSDTVRTKDAGGVSDKIPEMEGGKAQDLYLPQTTALRGIMKYVKAELEAYDKMSGKEKKENSHIPLTMYSIAKAAAVDARLVDETAEDDPNSKTNEAVRQTLRSLKETASYNGTVTLFADNYQNKTSGFNLYEDVKDKLIAAGIPEKQIVVMKSGMTVKKKLEIFDKVNRGEVRVIMGSTFTLGTGVNIQERLHTLIHLDAPNRPMDYTQRNGRILRQGNIHKDMNKPVRVLRFGVEDSLDVTAYQRLKTKGAIAESIMNGKQLMANSMENRILEEEEDSFGDTVAQLSGSEYAMLKNQAEKNVRKYESRKRQWEADQTYIHNAKPRLNGLIKKAQLQKEENEKNLSLVNNTYPDGKFKAIIVGKHKYDSVAGMEDFFKEHNKKVKEESEKVKNGTNATHGSTINVDIDGLTFAVHTEVSKEMSSQGINLFAKSTRTMTYSQKELGLEDVPVKGALMRNAIEDITDNIITGNDFKESIERATQNIAHYSSDLEHILSREGKPFEFESELEEAKAKLVEYTEAMKKEMEEKEKKYAEMDKHVEAVSSLSEVSEDEETLMRSGEGSFSDNELSFINDPVAKMLGKSSRTEEDHKAFAERERQRMISRISELADRLHLDNIETVTDSNGLQGKKAKAKGFYSKSSGKITIVIPNHASVEDVEKTLLHEAVAHYGLRKLFGEHFEMFLDNVYQNVEPEIRRIITSQAANNNWDFRTATEEYLAGLAERTDFERVHYAIWNKIKSLFLKMLHSIGFEGWSATELSDNELRYLLWRSYENMKEPGRYRSILGEAEDVAKQNELKVGNYDQQDTNSSNVAERGILYREDDSKEKGRVNAREKYEQRVNRAMFQTQEALQDSMLGLKEAMNAITKAEGKNVNIEDIDGYENAYLGENRLSSVNKAEADAFAHLLFKPMLAEVSKLCKNAQERAELVDYMMAKHGLERNAVMRKRAIEDILNNEKLSDAQKSARAGLAEYRDYAGLTALTGKDNVTEAEVDAETMVSEYENTHDTTNLWDKVNAVNAAILSKSYECGMMDKDTYEKISDMYKYYIPLRGFDETTSEEAYAYLLHQSSVFNAPIKVAKGRSSKADDPFANMQSMAESAITQGNRNKLVKQRFFNFVLNHPSDLVSISDMWLKYDDVADEWKPVFPDNFEENDSAEDIEQKLKEFEDKMKTLAEQAPDKYKHGKETANIPYRVVDSRDLRQHQVLVKRGGRDYILTLNGNPRAAQALNGQTNPDNDTSGAIGAILKAGEMVNRQLSAFYTTRNPDFVVSNFIRDMLFSNSIVWVKESPNYALRFHRNIARCNPAQIKVLLAKHRKGTLDMNNKLEHLFYQFMMNGGETGYANVRDIEQHKNDIRRELKRANGKLSITKAFNLLGEKLDEYNRAVENCARFAAYLTSREMGRTVERSIYDAKEISVNFNKKGSGAKFMNAVGQTKIGTASAFVSGIGRSGFVFWNAAIQGTTNFGRQFKKHPAKAFTASTIMFLLGAIIAGIGMGDGDDDADANSYWNLPEYVRRSNILFKIGDQWVSIPLPVEYRAIYGMGELMVSAMSGKEHFTGSELGKAIAGQATQVLPIDFLEGGGGVKAFVPSAVKPFAEAYSNKGWTGMPIYKDTPYNKYMPEWTKAYKSANKYLVGIAKTLNEATGGDAYTKGSVDINPAQIEYLLNGYFGGVSGTIDKLSKSAETIAGDREYDPRNFLLLNRILKNGDERTEARAINNEYMRVKEEHDVLKARMKHYENDTDKGLFDYADKIDFLYNSPEFARYEIFEDYSKDIDALYQELKEANDGAEHLSIEKELTELKKEMIEEMNKTRK</sequence>
<feature type="region of interest" description="Disordered" evidence="2">
    <location>
        <begin position="75"/>
        <end position="131"/>
    </location>
</feature>
<feature type="compositionally biased region" description="Basic and acidic residues" evidence="2">
    <location>
        <begin position="2638"/>
        <end position="2648"/>
    </location>
</feature>
<keyword evidence="1" id="KW-0175">Coiled coil</keyword>
<name>A0ABS6Y2L2_9BACT</name>
<feature type="compositionally biased region" description="Basic and acidic residues" evidence="2">
    <location>
        <begin position="2683"/>
        <end position="2741"/>
    </location>
</feature>
<dbReference type="InterPro" id="IPR014001">
    <property type="entry name" value="Helicase_ATP-bd"/>
</dbReference>
<reference evidence="4 5" key="1">
    <citation type="submission" date="2021-07" db="EMBL/GenBank/DDBJ databases">
        <title>Genomic diversity and antimicrobial resistance of Prevotella spp. isolated from chronic lung disease airways.</title>
        <authorList>
            <person name="Webb K.A."/>
            <person name="Olagoke O.S."/>
            <person name="Baird T."/>
            <person name="Neill J."/>
            <person name="Pham A."/>
            <person name="Wells T.J."/>
            <person name="Ramsay K.A."/>
            <person name="Bell S.C."/>
            <person name="Sarovich D.S."/>
            <person name="Price E.P."/>
        </authorList>
    </citation>
    <scope>NUCLEOTIDE SEQUENCE [LARGE SCALE GENOMIC DNA]</scope>
    <source>
        <strain evidence="4 5">SCHI0027.S.6</strain>
    </source>
</reference>
<evidence type="ECO:0000256" key="2">
    <source>
        <dbReference type="SAM" id="MobiDB-lite"/>
    </source>
</evidence>
<feature type="compositionally biased region" description="Gly residues" evidence="2">
    <location>
        <begin position="1803"/>
        <end position="1817"/>
    </location>
</feature>
<feature type="compositionally biased region" description="Polar residues" evidence="2">
    <location>
        <begin position="1762"/>
        <end position="1785"/>
    </location>
</feature>
<evidence type="ECO:0000313" key="5">
    <source>
        <dbReference type="Proteomes" id="UP000812077"/>
    </source>
</evidence>
<feature type="region of interest" description="Disordered" evidence="2">
    <location>
        <begin position="2638"/>
        <end position="2760"/>
    </location>
</feature>
<dbReference type="Pfam" id="PF18763">
    <property type="entry name" value="ddrB-ParB"/>
    <property type="match status" value="1"/>
</dbReference>
<dbReference type="Pfam" id="PF18823">
    <property type="entry name" value="InPase"/>
    <property type="match status" value="1"/>
</dbReference>
<feature type="region of interest" description="Disordered" evidence="2">
    <location>
        <begin position="2056"/>
        <end position="2081"/>
    </location>
</feature>
<feature type="coiled-coil region" evidence="1">
    <location>
        <begin position="5622"/>
        <end position="5649"/>
    </location>
</feature>
<dbReference type="InterPro" id="IPR040561">
    <property type="entry name" value="LPD38"/>
</dbReference>
<feature type="coiled-coil region" evidence="1">
    <location>
        <begin position="1277"/>
        <end position="1312"/>
    </location>
</feature>
<dbReference type="RefSeq" id="WP_219432585.1">
    <property type="nucleotide sequence ID" value="NZ_JAHXCP010000001.1"/>
</dbReference>
<feature type="compositionally biased region" description="Basic and acidic residues" evidence="2">
    <location>
        <begin position="2056"/>
        <end position="2072"/>
    </location>
</feature>
<dbReference type="InterPro" id="IPR041595">
    <property type="entry name" value="Inorganic_Pase"/>
</dbReference>
<feature type="coiled-coil region" evidence="1">
    <location>
        <begin position="5059"/>
        <end position="5086"/>
    </location>
</feature>
<feature type="compositionally biased region" description="Basic and acidic residues" evidence="2">
    <location>
        <begin position="1391"/>
        <end position="1402"/>
    </location>
</feature>
<proteinExistence type="predicted"/>
<dbReference type="Pfam" id="PF00271">
    <property type="entry name" value="Helicase_C"/>
    <property type="match status" value="1"/>
</dbReference>
<feature type="domain" description="Helicase C-terminal" evidence="3">
    <location>
        <begin position="4009"/>
        <end position="4182"/>
    </location>
</feature>
<feature type="coiled-coil region" evidence="1">
    <location>
        <begin position="4421"/>
        <end position="4452"/>
    </location>
</feature>
<feature type="compositionally biased region" description="Polar residues" evidence="2">
    <location>
        <begin position="2011"/>
        <end position="2020"/>
    </location>
</feature>
<feature type="compositionally biased region" description="Low complexity" evidence="2">
    <location>
        <begin position="80"/>
        <end position="92"/>
    </location>
</feature>
<dbReference type="SMART" id="SM00487">
    <property type="entry name" value="DEXDc"/>
    <property type="match status" value="1"/>
</dbReference>
<evidence type="ECO:0000313" key="4">
    <source>
        <dbReference type="EMBL" id="MBW4753735.1"/>
    </source>
</evidence>
<dbReference type="PANTHER" id="PTHR41313:SF1">
    <property type="entry name" value="DNA METHYLASE ADENINE-SPECIFIC DOMAIN-CONTAINING PROTEIN"/>
    <property type="match status" value="1"/>
</dbReference>
<feature type="coiled-coil region" evidence="1">
    <location>
        <begin position="3716"/>
        <end position="3743"/>
    </location>
</feature>
<dbReference type="InterPro" id="IPR052933">
    <property type="entry name" value="DNA_Protect_Modify"/>
</dbReference>
<evidence type="ECO:0000259" key="3">
    <source>
        <dbReference type="PROSITE" id="PS51194"/>
    </source>
</evidence>
<feature type="region of interest" description="Disordered" evidence="2">
    <location>
        <begin position="1985"/>
        <end position="2031"/>
    </location>
</feature>
<dbReference type="SMART" id="SM00490">
    <property type="entry name" value="HELICc"/>
    <property type="match status" value="1"/>
</dbReference>
<feature type="coiled-coil region" evidence="1">
    <location>
        <begin position="4209"/>
        <end position="4264"/>
    </location>
</feature>
<feature type="region of interest" description="Disordered" evidence="2">
    <location>
        <begin position="1377"/>
        <end position="1402"/>
    </location>
</feature>
<feature type="region of interest" description="Disordered" evidence="2">
    <location>
        <begin position="2463"/>
        <end position="2505"/>
    </location>
</feature>
<accession>A0ABS6Y2L2</accession>
<feature type="coiled-coil region" evidence="1">
    <location>
        <begin position="5676"/>
        <end position="5719"/>
    </location>
</feature>
<dbReference type="InterPro" id="IPR041398">
    <property type="entry name" value="DdrB_dom"/>
</dbReference>
<feature type="region of interest" description="Disordered" evidence="2">
    <location>
        <begin position="4457"/>
        <end position="4476"/>
    </location>
</feature>
<protein>
    <recommendedName>
        <fullName evidence="3">Helicase C-terminal domain-containing protein</fullName>
    </recommendedName>
</protein>
<feature type="compositionally biased region" description="Polar residues" evidence="2">
    <location>
        <begin position="1377"/>
        <end position="1388"/>
    </location>
</feature>
<feature type="region of interest" description="Disordered" evidence="2">
    <location>
        <begin position="1145"/>
        <end position="1191"/>
    </location>
</feature>
<keyword evidence="5" id="KW-1185">Reference proteome</keyword>
<dbReference type="PANTHER" id="PTHR41313">
    <property type="entry name" value="ADENINE-SPECIFIC METHYLTRANSFERASE"/>
    <property type="match status" value="1"/>
</dbReference>